<dbReference type="EMBL" id="OZ035831">
    <property type="protein sequence ID" value="CAL1614892.1"/>
    <property type="molecule type" value="Genomic_DNA"/>
</dbReference>
<feature type="region of interest" description="Disordered" evidence="1">
    <location>
        <begin position="1"/>
        <end position="79"/>
    </location>
</feature>
<proteinExistence type="predicted"/>
<evidence type="ECO:0000313" key="2">
    <source>
        <dbReference type="EMBL" id="CAL1614892.1"/>
    </source>
</evidence>
<accession>A0AAV2MN20</accession>
<dbReference type="AlphaFoldDB" id="A0AAV2MN20"/>
<gene>
    <name evidence="2" type="ORF">KC01_LOCUS40916</name>
</gene>
<dbReference type="Proteomes" id="UP001497482">
    <property type="component" value="Chromosome 9"/>
</dbReference>
<evidence type="ECO:0000256" key="1">
    <source>
        <dbReference type="SAM" id="MobiDB-lite"/>
    </source>
</evidence>
<organism evidence="2 3">
    <name type="scientific">Knipowitschia caucasica</name>
    <name type="common">Caucasian dwarf goby</name>
    <name type="synonym">Pomatoschistus caucasicus</name>
    <dbReference type="NCBI Taxonomy" id="637954"/>
    <lineage>
        <taxon>Eukaryota</taxon>
        <taxon>Metazoa</taxon>
        <taxon>Chordata</taxon>
        <taxon>Craniata</taxon>
        <taxon>Vertebrata</taxon>
        <taxon>Euteleostomi</taxon>
        <taxon>Actinopterygii</taxon>
        <taxon>Neopterygii</taxon>
        <taxon>Teleostei</taxon>
        <taxon>Neoteleostei</taxon>
        <taxon>Acanthomorphata</taxon>
        <taxon>Gobiaria</taxon>
        <taxon>Gobiiformes</taxon>
        <taxon>Gobioidei</taxon>
        <taxon>Gobiidae</taxon>
        <taxon>Gobiinae</taxon>
        <taxon>Knipowitschia</taxon>
    </lineage>
</organism>
<reference evidence="2 3" key="1">
    <citation type="submission" date="2024-04" db="EMBL/GenBank/DDBJ databases">
        <authorList>
            <person name="Waldvogel A.-M."/>
            <person name="Schoenle A."/>
        </authorList>
    </citation>
    <scope>NUCLEOTIDE SEQUENCE [LARGE SCALE GENOMIC DNA]</scope>
</reference>
<protein>
    <submittedName>
        <fullName evidence="2">Uncharacterized protein</fullName>
    </submittedName>
</protein>
<keyword evidence="3" id="KW-1185">Reference proteome</keyword>
<evidence type="ECO:0000313" key="3">
    <source>
        <dbReference type="Proteomes" id="UP001497482"/>
    </source>
</evidence>
<name>A0AAV2MN20_KNICA</name>
<feature type="compositionally biased region" description="Polar residues" evidence="1">
    <location>
        <begin position="34"/>
        <end position="46"/>
    </location>
</feature>
<sequence>MSHSGAGGKQPVRSSKQYDSYLLRYQDMKHMQESKNQPKNQQNMQRQEPDSGATYETYAEMPQIEEELSDEKASKKKGCKTKLCVLL</sequence>